<proteinExistence type="predicted"/>
<dbReference type="RefSeq" id="WP_243098236.1">
    <property type="nucleotide sequence ID" value="NZ_CP058648.1"/>
</dbReference>
<keyword evidence="2" id="KW-1185">Reference proteome</keyword>
<sequence>MTKLIESFISIEAILHDIGAVEVLKKYGSLDAQYQEKEGEILAKKILSDLGYSPERTVRACYIVGNHHTSSKIDGLDFQIVWEADYLENLKSFKINEKIIKKISKLKMEKNLYISILIYSKKVHLY</sequence>
<dbReference type="EMBL" id="SLYC01000024">
    <property type="protein sequence ID" value="TCQ01661.1"/>
    <property type="molecule type" value="Genomic_DNA"/>
</dbReference>
<evidence type="ECO:0000313" key="2">
    <source>
        <dbReference type="Proteomes" id="UP000295504"/>
    </source>
</evidence>
<gene>
    <name evidence="1" type="ORF">EDD79_10242</name>
</gene>
<dbReference type="SUPFAM" id="SSF109604">
    <property type="entry name" value="HD-domain/PDEase-like"/>
    <property type="match status" value="1"/>
</dbReference>
<reference evidence="1 2" key="1">
    <citation type="submission" date="2019-03" db="EMBL/GenBank/DDBJ databases">
        <title>Genomic Encyclopedia of Type Strains, Phase IV (KMG-IV): sequencing the most valuable type-strain genomes for metagenomic binning, comparative biology and taxonomic classification.</title>
        <authorList>
            <person name="Goeker M."/>
        </authorList>
    </citation>
    <scope>NUCLEOTIDE SEQUENCE [LARGE SCALE GENOMIC DNA]</scope>
    <source>
        <strain evidence="1 2">DSM 100013</strain>
    </source>
</reference>
<name>A0A4R2TF02_9FIRM</name>
<organism evidence="1 2">
    <name type="scientific">Serpentinicella alkaliphila</name>
    <dbReference type="NCBI Taxonomy" id="1734049"/>
    <lineage>
        <taxon>Bacteria</taxon>
        <taxon>Bacillati</taxon>
        <taxon>Bacillota</taxon>
        <taxon>Clostridia</taxon>
        <taxon>Peptostreptococcales</taxon>
        <taxon>Natronincolaceae</taxon>
        <taxon>Serpentinicella</taxon>
    </lineage>
</organism>
<dbReference type="Proteomes" id="UP000295504">
    <property type="component" value="Unassembled WGS sequence"/>
</dbReference>
<protein>
    <recommendedName>
        <fullName evidence="3">HD domain-containing protein</fullName>
    </recommendedName>
</protein>
<comment type="caution">
    <text evidence="1">The sequence shown here is derived from an EMBL/GenBank/DDBJ whole genome shotgun (WGS) entry which is preliminary data.</text>
</comment>
<evidence type="ECO:0000313" key="1">
    <source>
        <dbReference type="EMBL" id="TCQ01661.1"/>
    </source>
</evidence>
<evidence type="ECO:0008006" key="3">
    <source>
        <dbReference type="Google" id="ProtNLM"/>
    </source>
</evidence>
<dbReference type="AlphaFoldDB" id="A0A4R2TF02"/>
<accession>A0A4R2TF02</accession>
<dbReference type="Gene3D" id="1.10.3210.10">
    <property type="entry name" value="Hypothetical protein af1432"/>
    <property type="match status" value="1"/>
</dbReference>